<dbReference type="SUPFAM" id="SSF55729">
    <property type="entry name" value="Acyl-CoA N-acyltransferases (Nat)"/>
    <property type="match status" value="1"/>
</dbReference>
<dbReference type="GO" id="GO:0016747">
    <property type="term" value="F:acyltransferase activity, transferring groups other than amino-acyl groups"/>
    <property type="evidence" value="ECO:0007669"/>
    <property type="project" value="InterPro"/>
</dbReference>
<name>A0A9D2M1D5_9FIRM</name>
<evidence type="ECO:0000259" key="1">
    <source>
        <dbReference type="PROSITE" id="PS51186"/>
    </source>
</evidence>
<dbReference type="InterPro" id="IPR016181">
    <property type="entry name" value="Acyl_CoA_acyltransferase"/>
</dbReference>
<reference evidence="2" key="1">
    <citation type="journal article" date="2021" name="PeerJ">
        <title>Extensive microbial diversity within the chicken gut microbiome revealed by metagenomics and culture.</title>
        <authorList>
            <person name="Gilroy R."/>
            <person name="Ravi A."/>
            <person name="Getino M."/>
            <person name="Pursley I."/>
            <person name="Horton D.L."/>
            <person name="Alikhan N.F."/>
            <person name="Baker D."/>
            <person name="Gharbi K."/>
            <person name="Hall N."/>
            <person name="Watson M."/>
            <person name="Adriaenssens E.M."/>
            <person name="Foster-Nyarko E."/>
            <person name="Jarju S."/>
            <person name="Secka A."/>
            <person name="Antonio M."/>
            <person name="Oren A."/>
            <person name="Chaudhuri R.R."/>
            <person name="La Ragione R."/>
            <person name="Hildebrand F."/>
            <person name="Pallen M.J."/>
        </authorList>
    </citation>
    <scope>NUCLEOTIDE SEQUENCE</scope>
    <source>
        <strain evidence="2">ChiBcec8-14828</strain>
    </source>
</reference>
<accession>A0A9D2M1D5</accession>
<dbReference type="PANTHER" id="PTHR39173">
    <property type="entry name" value="ACETYLTRANSFERASE"/>
    <property type="match status" value="1"/>
</dbReference>
<dbReference type="EMBL" id="DWYA01000048">
    <property type="protein sequence ID" value="HJB39705.1"/>
    <property type="molecule type" value="Genomic_DNA"/>
</dbReference>
<keyword evidence="2" id="KW-0808">Transferase</keyword>
<organism evidence="2 3">
    <name type="scientific">Candidatus Ruthenibacterium avium</name>
    <dbReference type="NCBI Taxonomy" id="2838751"/>
    <lineage>
        <taxon>Bacteria</taxon>
        <taxon>Bacillati</taxon>
        <taxon>Bacillota</taxon>
        <taxon>Clostridia</taxon>
        <taxon>Eubacteriales</taxon>
        <taxon>Oscillospiraceae</taxon>
        <taxon>Ruthenibacterium</taxon>
    </lineage>
</organism>
<dbReference type="Pfam" id="PF13302">
    <property type="entry name" value="Acetyltransf_3"/>
    <property type="match status" value="1"/>
</dbReference>
<evidence type="ECO:0000313" key="3">
    <source>
        <dbReference type="Proteomes" id="UP000824209"/>
    </source>
</evidence>
<dbReference type="InterPro" id="IPR000182">
    <property type="entry name" value="GNAT_dom"/>
</dbReference>
<keyword evidence="2" id="KW-0012">Acyltransferase</keyword>
<dbReference type="EC" id="2.3.1.-" evidence="2"/>
<dbReference type="AlphaFoldDB" id="A0A9D2M1D5"/>
<proteinExistence type="predicted"/>
<dbReference type="PROSITE" id="PS51186">
    <property type="entry name" value="GNAT"/>
    <property type="match status" value="1"/>
</dbReference>
<sequence length="177" mass="20333">MEARLYLTQPKPEHKRAVWCYRAEFLQNGEPPCGSALLDRANCYEQWLERNIKNRCQETAAPGLVEATTYLAFLKDTDELVGMIDFRHSLNDYLREYGGHIGYSVRKRKRRQGYGSEMLSLCLDECRAYGLKEVLITCNKENLASAATIRKVGGILENEVPHGGTLVQRYWVKLDEK</sequence>
<comment type="caution">
    <text evidence="2">The sequence shown here is derived from an EMBL/GenBank/DDBJ whole genome shotgun (WGS) entry which is preliminary data.</text>
</comment>
<dbReference type="Proteomes" id="UP000824209">
    <property type="component" value="Unassembled WGS sequence"/>
</dbReference>
<dbReference type="PANTHER" id="PTHR39173:SF1">
    <property type="entry name" value="ACETYLTRANSFERASE"/>
    <property type="match status" value="1"/>
</dbReference>
<protein>
    <submittedName>
        <fullName evidence="2">GNAT family N-acetyltransferase</fullName>
        <ecNumber evidence="2">2.3.1.-</ecNumber>
    </submittedName>
</protein>
<dbReference type="CDD" id="cd04301">
    <property type="entry name" value="NAT_SF"/>
    <property type="match status" value="1"/>
</dbReference>
<evidence type="ECO:0000313" key="2">
    <source>
        <dbReference type="EMBL" id="HJB39705.1"/>
    </source>
</evidence>
<gene>
    <name evidence="2" type="ORF">H9943_04830</name>
</gene>
<reference evidence="2" key="2">
    <citation type="submission" date="2021-04" db="EMBL/GenBank/DDBJ databases">
        <authorList>
            <person name="Gilroy R."/>
        </authorList>
    </citation>
    <scope>NUCLEOTIDE SEQUENCE</scope>
    <source>
        <strain evidence="2">ChiBcec8-14828</strain>
    </source>
</reference>
<dbReference type="Gene3D" id="3.40.630.30">
    <property type="match status" value="1"/>
</dbReference>
<feature type="domain" description="N-acetyltransferase" evidence="1">
    <location>
        <begin position="5"/>
        <end position="175"/>
    </location>
</feature>